<dbReference type="GO" id="GO:0018773">
    <property type="term" value="F:acetylpyruvate hydrolase activity"/>
    <property type="evidence" value="ECO:0007669"/>
    <property type="project" value="TreeGrafter"/>
</dbReference>
<name>A0A0B0H9L8_SOVGS</name>
<evidence type="ECO:0000313" key="3">
    <source>
        <dbReference type="EMBL" id="KHF24574.1"/>
    </source>
</evidence>
<comment type="caution">
    <text evidence="3">The sequence shown here is derived from an EMBL/GenBank/DDBJ whole genome shotgun (WGS) entry which is preliminary data.</text>
</comment>
<keyword evidence="1" id="KW-0479">Metal-binding</keyword>
<protein>
    <submittedName>
        <fullName evidence="3">2-keto-4-pentenoate hydratase/2-oxohepta-3-ene-1,7-dioic acid hydratase</fullName>
    </submittedName>
</protein>
<dbReference type="SUPFAM" id="SSF56529">
    <property type="entry name" value="FAH"/>
    <property type="match status" value="1"/>
</dbReference>
<dbReference type="eggNOG" id="COG0179">
    <property type="taxonomic scope" value="Bacteria"/>
</dbReference>
<dbReference type="EMBL" id="JRAA01000002">
    <property type="protein sequence ID" value="KHF24574.1"/>
    <property type="molecule type" value="Genomic_DNA"/>
</dbReference>
<organism evidence="3 5">
    <name type="scientific">Solemya velum gill symbiont</name>
    <dbReference type="NCBI Taxonomy" id="2340"/>
    <lineage>
        <taxon>Bacteria</taxon>
        <taxon>Pseudomonadati</taxon>
        <taxon>Pseudomonadota</taxon>
        <taxon>Gammaproteobacteria</taxon>
        <taxon>sulfur-oxidizing symbionts</taxon>
    </lineage>
</organism>
<reference evidence="3 5" key="1">
    <citation type="journal article" date="2014" name="BMC Genomics">
        <title>The genome of the intracellular bacterium of the coastal bivalve, Solemya velum: a blueprint for thriving in and out of symbiosis.</title>
        <authorList>
            <person name="Dmytrenko O."/>
            <person name="Russell S.L."/>
            <person name="Loo W.T."/>
            <person name="Fontanez K.M."/>
            <person name="Liao L."/>
            <person name="Roeselers G."/>
            <person name="Sharma R."/>
            <person name="Stewart F.J."/>
            <person name="Newton I.L."/>
            <person name="Woyke T."/>
            <person name="Wu D."/>
            <person name="Lang J.M."/>
            <person name="Eisen J.A."/>
            <person name="Cavanaugh C.M."/>
        </authorList>
    </citation>
    <scope>NUCLEOTIDE SEQUENCE [LARGE SCALE GENOMIC DNA]</scope>
    <source>
        <strain evidence="3 5">WH</strain>
    </source>
</reference>
<accession>A0A0B0H9L8</accession>
<sequence length="222" mass="24146">MTNSFKFLDQDGSRIDLNAGKIVAIGRNYHAHIEELNNPVPDKPVIFMKPSTALRPLHEPVVIPTDRGAVHYEIELAVLIAEEISCVDEDAVADAIGGYALALDLTLRDVQEEVKNKGLPWEMAKSWDGSCPLGRVLPADTIDPANAELQLVINGEVRQQANTRMMIRGAISLISYISRYFTLEPGDLVLTGTPSGVGSLNAGDQLELSLDQHSESTQITTS</sequence>
<evidence type="ECO:0000313" key="4">
    <source>
        <dbReference type="EMBL" id="OOY34665.1"/>
    </source>
</evidence>
<dbReference type="PANTHER" id="PTHR11820:SF7">
    <property type="entry name" value="ACYLPYRUVASE FAHD1, MITOCHONDRIAL"/>
    <property type="match status" value="1"/>
</dbReference>
<feature type="domain" description="Fumarylacetoacetase-like C-terminal" evidence="2">
    <location>
        <begin position="21"/>
        <end position="212"/>
    </location>
</feature>
<dbReference type="Proteomes" id="UP000190962">
    <property type="component" value="Unassembled WGS sequence"/>
</dbReference>
<dbReference type="GO" id="GO:0046872">
    <property type="term" value="F:metal ion binding"/>
    <property type="evidence" value="ECO:0007669"/>
    <property type="project" value="UniProtKB-KW"/>
</dbReference>
<dbReference type="STRING" id="2340.JV46_07930"/>
<evidence type="ECO:0000259" key="2">
    <source>
        <dbReference type="Pfam" id="PF01557"/>
    </source>
</evidence>
<dbReference type="OrthoDB" id="9805307at2"/>
<evidence type="ECO:0000313" key="6">
    <source>
        <dbReference type="Proteomes" id="UP000190962"/>
    </source>
</evidence>
<dbReference type="Gene3D" id="3.90.850.10">
    <property type="entry name" value="Fumarylacetoacetase-like, C-terminal domain"/>
    <property type="match status" value="1"/>
</dbReference>
<reference evidence="4 6" key="2">
    <citation type="submission" date="2016-11" db="EMBL/GenBank/DDBJ databases">
        <title>Mixed transmission modes and dynamic genome evolution in an obligate animal-bacterial symbiosis.</title>
        <authorList>
            <person name="Russell S.L."/>
            <person name="Corbett-Detig R.B."/>
            <person name="Cavanaugh C.M."/>
        </authorList>
    </citation>
    <scope>NUCLEOTIDE SEQUENCE [LARGE SCALE GENOMIC DNA]</scope>
    <source>
        <strain evidence="4">MA-KB16</strain>
    </source>
</reference>
<dbReference type="PANTHER" id="PTHR11820">
    <property type="entry name" value="ACYLPYRUVASE"/>
    <property type="match status" value="1"/>
</dbReference>
<dbReference type="EMBL" id="MPNX01000012">
    <property type="protein sequence ID" value="OOY34665.1"/>
    <property type="molecule type" value="Genomic_DNA"/>
</dbReference>
<dbReference type="RefSeq" id="WP_043116830.1">
    <property type="nucleotide sequence ID" value="NZ_JRAA01000002.1"/>
</dbReference>
<gene>
    <name evidence="4" type="ORF">BOV88_08640</name>
    <name evidence="3" type="ORF">JV46_07930</name>
</gene>
<keyword evidence="5" id="KW-1185">Reference proteome</keyword>
<dbReference type="Proteomes" id="UP000030856">
    <property type="component" value="Unassembled WGS sequence"/>
</dbReference>
<dbReference type="NCBIfam" id="NF007967">
    <property type="entry name" value="PRK10691.1"/>
    <property type="match status" value="1"/>
</dbReference>
<evidence type="ECO:0000313" key="5">
    <source>
        <dbReference type="Proteomes" id="UP000030856"/>
    </source>
</evidence>
<evidence type="ECO:0000256" key="1">
    <source>
        <dbReference type="ARBA" id="ARBA00022723"/>
    </source>
</evidence>
<proteinExistence type="predicted"/>
<dbReference type="Pfam" id="PF01557">
    <property type="entry name" value="FAA_hydrolase"/>
    <property type="match status" value="1"/>
</dbReference>
<dbReference type="InterPro" id="IPR011234">
    <property type="entry name" value="Fumarylacetoacetase-like_C"/>
</dbReference>
<dbReference type="InterPro" id="IPR036663">
    <property type="entry name" value="Fumarylacetoacetase_C_sf"/>
</dbReference>
<dbReference type="AlphaFoldDB" id="A0A0B0H9L8"/>